<accession>A0A1S8WHR4</accession>
<keyword evidence="1" id="KW-0493">Microtubule</keyword>
<feature type="coiled-coil region" evidence="6">
    <location>
        <begin position="2934"/>
        <end position="2982"/>
    </location>
</feature>
<feature type="compositionally biased region" description="Polar residues" evidence="7">
    <location>
        <begin position="3121"/>
        <end position="3142"/>
    </location>
</feature>
<dbReference type="PANTHER" id="PTHR37739">
    <property type="entry name" value="KINESIN-LIKE PROTEIN KIN-12D"/>
    <property type="match status" value="1"/>
</dbReference>
<keyword evidence="9" id="KW-1185">Reference proteome</keyword>
<feature type="region of interest" description="Disordered" evidence="7">
    <location>
        <begin position="1351"/>
        <end position="1372"/>
    </location>
</feature>
<reference evidence="8 9" key="1">
    <citation type="submission" date="2015-03" db="EMBL/GenBank/DDBJ databases">
        <title>Draft genome of the nematode, Opisthorchis viverrini.</title>
        <authorList>
            <person name="Mitreva M."/>
        </authorList>
    </citation>
    <scope>NUCLEOTIDE SEQUENCE [LARGE SCALE GENOMIC DNA]</scope>
    <source>
        <strain evidence="8">Khon Kaen</strain>
    </source>
</reference>
<keyword evidence="2" id="KW-0547">Nucleotide-binding</keyword>
<keyword evidence="3" id="KW-0067">ATP-binding</keyword>
<feature type="coiled-coil region" evidence="6">
    <location>
        <begin position="978"/>
        <end position="1169"/>
    </location>
</feature>
<evidence type="ECO:0000256" key="3">
    <source>
        <dbReference type="ARBA" id="ARBA00022840"/>
    </source>
</evidence>
<evidence type="ECO:0000256" key="5">
    <source>
        <dbReference type="ARBA" id="ARBA00023175"/>
    </source>
</evidence>
<feature type="compositionally biased region" description="Basic and acidic residues" evidence="7">
    <location>
        <begin position="1351"/>
        <end position="1362"/>
    </location>
</feature>
<organism evidence="8 9">
    <name type="scientific">Opisthorchis viverrini</name>
    <name type="common">Southeast Asian liver fluke</name>
    <dbReference type="NCBI Taxonomy" id="6198"/>
    <lineage>
        <taxon>Eukaryota</taxon>
        <taxon>Metazoa</taxon>
        <taxon>Spiralia</taxon>
        <taxon>Lophotrochozoa</taxon>
        <taxon>Platyhelminthes</taxon>
        <taxon>Trematoda</taxon>
        <taxon>Digenea</taxon>
        <taxon>Opisthorchiida</taxon>
        <taxon>Opisthorchiata</taxon>
        <taxon>Opisthorchiidae</taxon>
        <taxon>Opisthorchis</taxon>
    </lineage>
</organism>
<feature type="region of interest" description="Disordered" evidence="7">
    <location>
        <begin position="2865"/>
        <end position="2890"/>
    </location>
</feature>
<feature type="region of interest" description="Disordered" evidence="7">
    <location>
        <begin position="3092"/>
        <end position="3166"/>
    </location>
</feature>
<dbReference type="PANTHER" id="PTHR37739:SF8">
    <property type="entry name" value="KINESIN-LIKE PROTEIN KIN-12D"/>
    <property type="match status" value="1"/>
</dbReference>
<evidence type="ECO:0000256" key="7">
    <source>
        <dbReference type="SAM" id="MobiDB-lite"/>
    </source>
</evidence>
<sequence>MPNDDRNKAWVDRLSMELSKRDKLIQQLSKHLYQLWRANDSLFADYESQETHLTSQLRGLRSRLRDATQTLRQRHSIPRSPSAPPLRTSPIREAVLKFAQDLQTKMMQMDNTILITEYTELRAAVLDLIISWDSIDSIEQGKKCERLFLSALHFVELGITEPASSKPSVLSELEARVRQADQQVVYYSTVVEQLRRELQLAKQLSPQMEVTPFVPHESVRVDLSVYEDVDPVSCSTALRAFASCDPPSTPYSKQSSDVSDISSPVVSPASLDDRSKCAVSIVQPITRLEAGVKLDDYQGLTQQEVLVEEFSYGTTAEDKQSSSTDLRQQLDNLLALKESELWQTTANEQIELEIRALRTACSVLSKVHTTRSVETNLSQLRDAGVQTQEAVLQYQTVISSTIIESPEPGDTHLEQVKTDERFDNVVYRPTPVPDSVERRTDVYKSLEERLIQIVTRLRDLLVVETSHAADSTIIQQMGIESVIYQWESFVDNLHRCLRNPKARDLQPPLTSPCITVVDCASAKAINAEVIQTENHSAVCSTELTDAARKHIRENIWQLRAIHGELTGRVNYCMSWMRDHLNFLTNEIGSLAKKLSNTKHKSVRDAAIDTDQPLSPPVIVEASRFPFLEASTAGRFSSVDRIPVCGDNVSDENACAHRATYRDLQSPRERPSTESVELTSGLHAELLHLRSTQGSLQAQLSAANHEIDALTSYLMRIKVELMESLPKNESSAFSTLLDNLEFQAVPQLVSYYIRWATESLGAYSTQLEHRTTSCVHLQNQLDATQYRLSTMEQNYHCVVSEHTETLKQVDDLRRHFRWESDKRSGFQSGMSDRETDGKLFPSHSVASIFDCGLNEVPPIYPDERATLITPSRSSFNEAIAPEVTLEREPMLQSAHNRVLCSDAGRYVQPVLSHNSPYHPCQIGHRSIFNDDKSLPELSAGTVRPECDSPHVSDIGSSDESGQLDIQRLMLKLRHNEQCLAENRQELQLVAAAKVELEAQVNKLIGDSHTLQAVKKQLQYSEQQKNDLEYRLQKLQELFSEKSSREAGLSDDLQKARSVIESMSGRISDLSVAKEELEATLIQVVTERDQTKNELKQTRSRLNSALAEQDITWQRLNSLTEKVDQQEEMRASLEGQLALNREQLLQKENEIALLRIEFTSLQTKYQQAQHELEHQTVVLSTHVQTLEVRNTNIDKQVGTDELPASSWTEVQAGELEYMRQRIKYLEQTNEQMSRELKDGLDKLSLRLEMSDSRDEKPSDIKRPVLCEKEAAFEHGPYIPLETALVMDCEAAYMKQHFQLPSVEDTLISTATCEDISGPHAAKRQETLAPILDGQFMLSRRKSDQAIITKAEFKRAHSEPTDTKTHPATTKPTMEHANSKLTPLDVHQVCNAWNGYPASDKQDIEAPIDRDSQSVARVTKFTEISTQEQSSSAQADTDANYPELAKDRTTPAPPELLPPQMSFSVNVTRPQILTTDIIRAPLIDNETSESSLVRTQAELSVELRSRGEQIDVLTRLVRDREAALCDVRYVVSSMEAECSRLGDRVFELSSELDRVNGVNRVLSAKCLEFGIECDGVESRLDSRLADALCRIDVLEKEKCQLESQLSSVCPSSMVDVVNSYVCCVPIMDQSVVCGPVSGSLNDCFAIGVDQELSRLRSLQLEWSRVGCSIVGVCDTFLGCDPRDFSVSDLAPHVLESRCSALFDLFRERSVIQCQVENECNLLRGRLSASSDFYNAAARELCNIRSVVDGLFVELQVLKSRFAELLVRINEMDELEVGQMCENLIDSLLLNTRDVSHNDELVPQILPCSYPADTPQLIDGCAEGSPVLISERGDIDSSFATHEVPTIFDRVAMLGKKDVEESVCRSSDIPSEYLSSAQLRSTIRAVQSKECSTQASLNLAVLDRNLWVFKENLTVMKRFVHATLSFTRWACCTLANEIKCHINLSPAHYRSFACELQDLIDHLQQLQSTSTLELTPLDEVEYLEELKVSVENSGKVCARAGSTSLETKLNEPTRKVSTEIATTLGITNVSSMVADNRLASTKTDVLSTFVYALCLLVSKDQSCRIRHLLTRENPSDEFVEVLNGLLHKVEIQLTAMSPSHGNSTEDRFPTAEATTSRRSNFSVEKFSCLQNFLNQLNVFLNNPRLSVCDVTVDEFRSYLDNILMKLNLEAPVTTSHTSPDHLIESAEFAVEQSGNIPLSVTDSSMDPSQSLKKEFQTLLQNVIRCLSELPRRIENMQVQMGYEYSKPKICRPTDLAIPLSDDLSRIPEISELLLILSVLHETLVQFEGHINEYRQRMRSDLISAQEDMKVLEIETVLERLGQEEVSSRLSEMLSHLLHPSTSATTSASAASPPLELKVVDEQTARAPSIDSTTAPTHIKVKSACLSSDNVNHLANNEAYEKEGNQPLSPDRRETICSSTSEKTKDQLVETIRPLFSAGMNVDISTPTPYDPLGIKQITTAQRLHRSHSVPVLRDICFGCVEHNPPEKMYGSARDVKDCENVYANQSARRLHLLQFLNILGAYFPAFLLHSSNYLHSVLGCFLRPSTIRSGLRFLRHLLLVIPDALLQSEPSELAVQLENQLQRTELHLRRRMNCLRGQLVSISRQSLDLGARSSHPDLDQINRELEEVTRGYKCVHDLLPVRLPLHPDGPSCSSLLRLASLGKDLCPAFESILPPRIPLLTNESSSVLHNDLLKRLLHLRDTEVLYLLMLIGHPLPPTESSVKQKLRKFANWNLVTPIDLHTMPVYRVPIDTIDASLSIPGAISTTSIITAKPETDYYSTTFLRSSVSGPDETNETSNAIVPRSSTQLIHRLIQQSREIVENLRIRPDQPCPSSSSVVEGDLYRFEQRLSELIENLQTECLSLRISAQSPGAANPKSAVPSISESSDYPKRAARPPISDLVGAVDLMDDLMELRSLAKHLFDQYNIVSSELEHNLDINWCLRQRLNAANEQIDQISKQMYRGHHSLACMEERLSLETEKHAALTEQCDVTRQQTRKTAHILEGLLEKHENTPSTSAEVRFDSVPSLGHSATVVPGPTLKLTRSTEEIRKRQGLLPVMYTRQITHPRIASTPLKHSVSSQTTKQSKFSCLSLNCAPMRRRSPSDLTPTRKHERLPSHRKRTIADAKSSTTAARRQTDTSATFPLSSTPRDDSRFSLQSNNNALSLSDPSAKPLVTTSHPATMAVDWHKDSSYPAEHILTSSDWSDIGTLETALTQSSTVSIPSTSLNTHFESRLSAVPKKPKKRKPLLGRLFTRKRFKKI</sequence>
<feature type="region of interest" description="Disordered" evidence="7">
    <location>
        <begin position="1420"/>
        <end position="1458"/>
    </location>
</feature>
<evidence type="ECO:0000256" key="6">
    <source>
        <dbReference type="SAM" id="Coils"/>
    </source>
</evidence>
<feature type="compositionally biased region" description="Low complexity" evidence="7">
    <location>
        <begin position="3150"/>
        <end position="3161"/>
    </location>
</feature>
<keyword evidence="5" id="KW-0505">Motor protein</keyword>
<gene>
    <name evidence="8" type="ORF">X801_10240</name>
</gene>
<protein>
    <submittedName>
        <fullName evidence="8">Uncharacterized protein</fullName>
    </submittedName>
</protein>
<keyword evidence="4 6" id="KW-0175">Coiled coil</keyword>
<name>A0A1S8WHR4_OPIVI</name>
<evidence type="ECO:0000256" key="4">
    <source>
        <dbReference type="ARBA" id="ARBA00023054"/>
    </source>
</evidence>
<evidence type="ECO:0000313" key="9">
    <source>
        <dbReference type="Proteomes" id="UP000243686"/>
    </source>
</evidence>
<dbReference type="Proteomes" id="UP000243686">
    <property type="component" value="Unassembled WGS sequence"/>
</dbReference>
<dbReference type="EMBL" id="KV906967">
    <property type="protein sequence ID" value="OON13977.1"/>
    <property type="molecule type" value="Genomic_DNA"/>
</dbReference>
<evidence type="ECO:0000256" key="2">
    <source>
        <dbReference type="ARBA" id="ARBA00022741"/>
    </source>
</evidence>
<dbReference type="InterPro" id="IPR044986">
    <property type="entry name" value="KIF15/KIN-12"/>
</dbReference>
<evidence type="ECO:0000313" key="8">
    <source>
        <dbReference type="EMBL" id="OON13977.1"/>
    </source>
</evidence>
<feature type="compositionally biased region" description="Polar residues" evidence="7">
    <location>
        <begin position="1420"/>
        <end position="1434"/>
    </location>
</feature>
<feature type="region of interest" description="Disordered" evidence="7">
    <location>
        <begin position="2394"/>
        <end position="2418"/>
    </location>
</feature>
<evidence type="ECO:0000256" key="1">
    <source>
        <dbReference type="ARBA" id="ARBA00022701"/>
    </source>
</evidence>
<dbReference type="GO" id="GO:0005524">
    <property type="term" value="F:ATP binding"/>
    <property type="evidence" value="ECO:0007669"/>
    <property type="project" value="UniProtKB-KW"/>
</dbReference>
<dbReference type="GO" id="GO:0005874">
    <property type="term" value="C:microtubule"/>
    <property type="evidence" value="ECO:0007669"/>
    <property type="project" value="UniProtKB-KW"/>
</dbReference>
<proteinExistence type="predicted"/>
<feature type="compositionally biased region" description="Basic and acidic residues" evidence="7">
    <location>
        <begin position="2394"/>
        <end position="2410"/>
    </location>
</feature>